<protein>
    <submittedName>
        <fullName evidence="2">Uncharacterized protein</fullName>
    </submittedName>
</protein>
<feature type="transmembrane region" description="Helical" evidence="1">
    <location>
        <begin position="6"/>
        <end position="26"/>
    </location>
</feature>
<comment type="caution">
    <text evidence="2">The sequence shown here is derived from an EMBL/GenBank/DDBJ whole genome shotgun (WGS) entry which is preliminary data.</text>
</comment>
<feature type="transmembrane region" description="Helical" evidence="1">
    <location>
        <begin position="76"/>
        <end position="97"/>
    </location>
</feature>
<proteinExistence type="predicted"/>
<dbReference type="RefSeq" id="WP_004367940.1">
    <property type="nucleotide sequence ID" value="NZ_GL833116.1"/>
</dbReference>
<sequence length="309" mass="35387">MTQVQLSFIAMCVVFVLLMAAIYYGFYRFLKRPQRDEEGRLTSQWDVIFGIDTRIDVSPEGKTLGIKHRDIESMRAVVVALFVLILFLSGVFVYTLIGFPVRPPVFRIGQTELVIGKTTVRDLMQEGYVLYLKNTDTPDTIRAERGRSTVVLGLYTPQKRTITFTCKHETSAENSDLALVKDGIVVAFVNLYPEEGETSPLERCAIKELYMYESNLAALQKAHVDVSVDRVLLTDFHRKQFEATFGKRIWLYPSYADHTRTNDSYCVAKTSISDGLFWNRYNFCVKVNPTGTVVTGFELNCRYRKDKEE</sequence>
<keyword evidence="3" id="KW-1185">Reference proteome</keyword>
<evidence type="ECO:0000256" key="1">
    <source>
        <dbReference type="SAM" id="Phobius"/>
    </source>
</evidence>
<gene>
    <name evidence="2" type="ORF">HMPREF0663_10741</name>
</gene>
<evidence type="ECO:0000313" key="3">
    <source>
        <dbReference type="Proteomes" id="UP000005580"/>
    </source>
</evidence>
<accession>E7RNJ0</accession>
<dbReference type="HOGENOM" id="CLU_899731_0_0_10"/>
<reference evidence="2" key="1">
    <citation type="submission" date="2011-01" db="EMBL/GenBank/DDBJ databases">
        <authorList>
            <person name="Muzny D."/>
            <person name="Qin X."/>
            <person name="Buhay C."/>
            <person name="Dugan-Rocha S."/>
            <person name="Ding Y."/>
            <person name="Chen G."/>
            <person name="Hawes A."/>
            <person name="Holder M."/>
            <person name="Jhangiani S."/>
            <person name="Johnson A."/>
            <person name="Khan Z."/>
            <person name="Li Z."/>
            <person name="Liu W."/>
            <person name="Liu X."/>
            <person name="Perez L."/>
            <person name="Shen H."/>
            <person name="Wang Q."/>
            <person name="Watt J."/>
            <person name="Xi L."/>
            <person name="Xin Y."/>
            <person name="Zhou J."/>
            <person name="Deng J."/>
            <person name="Jiang H."/>
            <person name="Liu Y."/>
            <person name="Qu J."/>
            <person name="Song X.-Z."/>
            <person name="Zhang L."/>
            <person name="Villasana D."/>
            <person name="Johnson A."/>
            <person name="Liu J."/>
            <person name="Liyanage D."/>
            <person name="Lorensuhewa L."/>
            <person name="Robinson T."/>
            <person name="Song A."/>
            <person name="Song B.-B."/>
            <person name="Dinh H."/>
            <person name="Thornton R."/>
            <person name="Coyle M."/>
            <person name="Francisco L."/>
            <person name="Jackson L."/>
            <person name="Javaid M."/>
            <person name="Korchina V."/>
            <person name="Kovar C."/>
            <person name="Mata R."/>
            <person name="Mathew T."/>
            <person name="Ngo R."/>
            <person name="Nguyen L."/>
            <person name="Nguyen N."/>
            <person name="Okwuonu G."/>
            <person name="Ongeri F."/>
            <person name="Pham C."/>
            <person name="Simmons D."/>
            <person name="Wilczek-Boney K."/>
            <person name="Hale W."/>
            <person name="Jakkamsetti A."/>
            <person name="Pham P."/>
            <person name="Ruth R."/>
            <person name="San Lucas F."/>
            <person name="Warren J."/>
            <person name="Zhang J."/>
            <person name="Zhao Z."/>
            <person name="Zhou C."/>
            <person name="Zhu D."/>
            <person name="Lee S."/>
            <person name="Bess C."/>
            <person name="Blankenburg K."/>
            <person name="Forbes L."/>
            <person name="Fu Q."/>
            <person name="Gubbala S."/>
            <person name="Hirani K."/>
            <person name="Jayaseelan J.C."/>
            <person name="Lara F."/>
            <person name="Munidasa M."/>
            <person name="Palculict T."/>
            <person name="Patil S."/>
            <person name="Pu L.-L."/>
            <person name="Saada N."/>
            <person name="Tang L."/>
            <person name="Weissenberger G."/>
            <person name="Zhu Y."/>
            <person name="Hemphill L."/>
            <person name="Shang Y."/>
            <person name="Youmans B."/>
            <person name="Ayvaz T."/>
            <person name="Ross M."/>
            <person name="Santibanez J."/>
            <person name="Aqrawi P."/>
            <person name="Gross S."/>
            <person name="Joshi V."/>
            <person name="Fowler G."/>
            <person name="Nazareth L."/>
            <person name="Reid J."/>
            <person name="Worley K."/>
            <person name="Petrosino J."/>
            <person name="Highlander S."/>
            <person name="Gibbs R."/>
        </authorList>
    </citation>
    <scope>NUCLEOTIDE SEQUENCE [LARGE SCALE GENOMIC DNA]</scope>
    <source>
        <strain evidence="2">ATCC 33269</strain>
    </source>
</reference>
<keyword evidence="1" id="KW-0472">Membrane</keyword>
<dbReference type="Proteomes" id="UP000005580">
    <property type="component" value="Unassembled WGS sequence"/>
</dbReference>
<name>E7RNJ0_9BACT</name>
<dbReference type="EMBL" id="AEPE02000003">
    <property type="protein sequence ID" value="EFZ37283.1"/>
    <property type="molecule type" value="Genomic_DNA"/>
</dbReference>
<keyword evidence="1" id="KW-1133">Transmembrane helix</keyword>
<dbReference type="AlphaFoldDB" id="E7RNJ0"/>
<evidence type="ECO:0000313" key="2">
    <source>
        <dbReference type="EMBL" id="EFZ37283.1"/>
    </source>
</evidence>
<organism evidence="2 3">
    <name type="scientific">Hoylesella oralis ATCC 33269</name>
    <dbReference type="NCBI Taxonomy" id="873533"/>
    <lineage>
        <taxon>Bacteria</taxon>
        <taxon>Pseudomonadati</taxon>
        <taxon>Bacteroidota</taxon>
        <taxon>Bacteroidia</taxon>
        <taxon>Bacteroidales</taxon>
        <taxon>Prevotellaceae</taxon>
        <taxon>Hoylesella</taxon>
    </lineage>
</organism>
<keyword evidence="1" id="KW-0812">Transmembrane</keyword>